<feature type="compositionally biased region" description="Low complexity" evidence="4">
    <location>
        <begin position="243"/>
        <end position="273"/>
    </location>
</feature>
<accession>A0A8S1EII3</accession>
<evidence type="ECO:0000256" key="2">
    <source>
        <dbReference type="ARBA" id="ARBA00022603"/>
    </source>
</evidence>
<dbReference type="AlphaFoldDB" id="A0A8S1EII3"/>
<dbReference type="Pfam" id="PF08242">
    <property type="entry name" value="Methyltransf_12"/>
    <property type="match status" value="1"/>
</dbReference>
<dbReference type="PANTHER" id="PTHR22809">
    <property type="entry name" value="METHYLTRANSFERASE-RELATED"/>
    <property type="match status" value="1"/>
</dbReference>
<dbReference type="Gene3D" id="3.40.50.150">
    <property type="entry name" value="Vaccinia Virus protein VP39"/>
    <property type="match status" value="1"/>
</dbReference>
<dbReference type="SUPFAM" id="SSF53335">
    <property type="entry name" value="S-adenosyl-L-methionine-dependent methyltransferases"/>
    <property type="match status" value="1"/>
</dbReference>
<organism evidence="6 7">
    <name type="scientific">Caenorhabditis bovis</name>
    <dbReference type="NCBI Taxonomy" id="2654633"/>
    <lineage>
        <taxon>Eukaryota</taxon>
        <taxon>Metazoa</taxon>
        <taxon>Ecdysozoa</taxon>
        <taxon>Nematoda</taxon>
        <taxon>Chromadorea</taxon>
        <taxon>Rhabditida</taxon>
        <taxon>Rhabditina</taxon>
        <taxon>Rhabditomorpha</taxon>
        <taxon>Rhabditoidea</taxon>
        <taxon>Rhabditidae</taxon>
        <taxon>Peloderinae</taxon>
        <taxon>Caenorhabditis</taxon>
    </lineage>
</organism>
<dbReference type="OrthoDB" id="417697at2759"/>
<dbReference type="CDD" id="cd02440">
    <property type="entry name" value="AdoMet_MTases"/>
    <property type="match status" value="1"/>
</dbReference>
<dbReference type="GO" id="GO:0032259">
    <property type="term" value="P:methylation"/>
    <property type="evidence" value="ECO:0007669"/>
    <property type="project" value="UniProtKB-KW"/>
</dbReference>
<evidence type="ECO:0000313" key="6">
    <source>
        <dbReference type="EMBL" id="CAB3403641.1"/>
    </source>
</evidence>
<dbReference type="Proteomes" id="UP000494206">
    <property type="component" value="Unassembled WGS sequence"/>
</dbReference>
<evidence type="ECO:0000256" key="1">
    <source>
        <dbReference type="ARBA" id="ARBA00009725"/>
    </source>
</evidence>
<comment type="similarity">
    <text evidence="1">Belongs to the methyltransferase superfamily. METL family.</text>
</comment>
<dbReference type="InterPro" id="IPR029063">
    <property type="entry name" value="SAM-dependent_MTases_sf"/>
</dbReference>
<feature type="domain" description="Methyltransferase type 12" evidence="5">
    <location>
        <begin position="553"/>
        <end position="652"/>
    </location>
</feature>
<dbReference type="GO" id="GO:0008757">
    <property type="term" value="F:S-adenosylmethionine-dependent methyltransferase activity"/>
    <property type="evidence" value="ECO:0007669"/>
    <property type="project" value="UniProtKB-ARBA"/>
</dbReference>
<dbReference type="InterPro" id="IPR013217">
    <property type="entry name" value="Methyltransf_12"/>
</dbReference>
<dbReference type="InterPro" id="IPR026113">
    <property type="entry name" value="METTL2/6/8-like"/>
</dbReference>
<feature type="region of interest" description="Disordered" evidence="4">
    <location>
        <begin position="393"/>
        <end position="416"/>
    </location>
</feature>
<keyword evidence="3" id="KW-0808">Transferase</keyword>
<protein>
    <recommendedName>
        <fullName evidence="5">Methyltransferase type 12 domain-containing protein</fullName>
    </recommendedName>
</protein>
<dbReference type="EMBL" id="CADEPM010000003">
    <property type="protein sequence ID" value="CAB3403641.1"/>
    <property type="molecule type" value="Genomic_DNA"/>
</dbReference>
<evidence type="ECO:0000259" key="5">
    <source>
        <dbReference type="Pfam" id="PF08242"/>
    </source>
</evidence>
<comment type="caution">
    <text evidence="6">The sequence shown here is derived from an EMBL/GenBank/DDBJ whole genome shotgun (WGS) entry which is preliminary data.</text>
</comment>
<evidence type="ECO:0000313" key="7">
    <source>
        <dbReference type="Proteomes" id="UP000494206"/>
    </source>
</evidence>
<sequence>MLSLLTDTANMQAKLFMIPWIIGLGVRAQSPNLAQGLITDPIVDAHHRNFVEMLRRQQQINDALLRNNGLFQPIPLAHAPDGLLRPQLPQNPFNLFTPPNLQLSAQGSTSKLGSYDKIEEKEGTVKVPSTSDEIRKAISESKTVVLKQTNTTAETTTTTTETPSTTTKIAVTPTTSPTVIQSNEMKILTKEDAEVLELFKKLNLSKEETKSIVEHVEQVVREELAKKLKEAEMLKEHPTIQGTTASSTTSGPTTTTATTSTTTTTTPVATTTTSPKLIRMPKHRLRTEETVIVPKHEVKHHPKKKETFILDESDEALAGSIKTSLTHLPVAVVNDEEEREKIHAEASLHKRVVIPAPNDDNEDRDLLVDFVTGAPLDLNERQEKENREFLPVTVQSTSPPGIPSTLPTLPSKLPPRHPQHVMTNFERLASDYRRRLENTGDINKILQKISENAYISLGILFRMSAEECSNPQGFYSYSSESSRELSREDLEKLAKQTEASEFKKKKLEIEARKNWDKFYHRNGDNFFKDRNWSADDLKELCHDIDFSKELKYLEAGCGVGNMLFPLAAEIPNLKLFAFDFSVNAVKLLSKRAAELSLSVESDVVDLADGDLNSPFSEDVDLATLIFVLSAIHPEKHRIAVENMKKFVRIGGTVIIRDYGVNDHAMIRFGRESRLGDRFYVRQDGTRAYYFDLDELAEMFTSCGFRCIRKEYLHRITINHKKDLRVPRIFVQARFVRDS</sequence>
<evidence type="ECO:0000256" key="3">
    <source>
        <dbReference type="ARBA" id="ARBA00022679"/>
    </source>
</evidence>
<evidence type="ECO:0000256" key="4">
    <source>
        <dbReference type="SAM" id="MobiDB-lite"/>
    </source>
</evidence>
<dbReference type="GO" id="GO:0008173">
    <property type="term" value="F:RNA methyltransferase activity"/>
    <property type="evidence" value="ECO:0007669"/>
    <property type="project" value="UniProtKB-ARBA"/>
</dbReference>
<dbReference type="PANTHER" id="PTHR22809:SF5">
    <property type="entry name" value="TRNA N(3)-METHYLCYTIDINE METHYLTRANSFERASE METTL6"/>
    <property type="match status" value="1"/>
</dbReference>
<feature type="region of interest" description="Disordered" evidence="4">
    <location>
        <begin position="236"/>
        <end position="273"/>
    </location>
</feature>
<keyword evidence="7" id="KW-1185">Reference proteome</keyword>
<name>A0A8S1EII3_9PELO</name>
<keyword evidence="2" id="KW-0489">Methyltransferase</keyword>
<gene>
    <name evidence="6" type="ORF">CBOVIS_LOCUS6083</name>
</gene>
<reference evidence="6 7" key="1">
    <citation type="submission" date="2020-04" db="EMBL/GenBank/DDBJ databases">
        <authorList>
            <person name="Laetsch R D."/>
            <person name="Stevens L."/>
            <person name="Kumar S."/>
            <person name="Blaxter L. M."/>
        </authorList>
    </citation>
    <scope>NUCLEOTIDE SEQUENCE [LARGE SCALE GENOMIC DNA]</scope>
</reference>
<proteinExistence type="inferred from homology"/>